<proteinExistence type="predicted"/>
<evidence type="ECO:0000313" key="6">
    <source>
        <dbReference type="EMBL" id="GLI56162.1"/>
    </source>
</evidence>
<dbReference type="Pfam" id="PF21694">
    <property type="entry name" value="DNA_pol3_delta_C"/>
    <property type="match status" value="1"/>
</dbReference>
<dbReference type="GO" id="GO:0009360">
    <property type="term" value="C:DNA polymerase III complex"/>
    <property type="evidence" value="ECO:0007669"/>
    <property type="project" value="TreeGrafter"/>
</dbReference>
<dbReference type="GO" id="GO:0003677">
    <property type="term" value="F:DNA binding"/>
    <property type="evidence" value="ECO:0007669"/>
    <property type="project" value="InterPro"/>
</dbReference>
<accession>A0A9W6LN06</accession>
<keyword evidence="1" id="KW-0808">Transferase</keyword>
<evidence type="ECO:0000256" key="4">
    <source>
        <dbReference type="ARBA" id="ARBA00022932"/>
    </source>
</evidence>
<feature type="domain" description="DNA polymerase III delta subunit-like C-terminal" evidence="5">
    <location>
        <begin position="276"/>
        <end position="327"/>
    </location>
</feature>
<dbReference type="AlphaFoldDB" id="A0A9W6LN06"/>
<dbReference type="Proteomes" id="UP001144471">
    <property type="component" value="Unassembled WGS sequence"/>
</dbReference>
<dbReference type="InterPro" id="IPR048466">
    <property type="entry name" value="DNA_pol3_delta-like_C"/>
</dbReference>
<dbReference type="EMBL" id="BSDY01000006">
    <property type="protein sequence ID" value="GLI56162.1"/>
    <property type="molecule type" value="Genomic_DNA"/>
</dbReference>
<dbReference type="PANTHER" id="PTHR34388:SF1">
    <property type="entry name" value="DNA POLYMERASE III SUBUNIT DELTA"/>
    <property type="match status" value="1"/>
</dbReference>
<evidence type="ECO:0000256" key="3">
    <source>
        <dbReference type="ARBA" id="ARBA00022705"/>
    </source>
</evidence>
<dbReference type="InterPro" id="IPR005790">
    <property type="entry name" value="DNA_polIII_delta"/>
</dbReference>
<dbReference type="PANTHER" id="PTHR34388">
    <property type="entry name" value="DNA POLYMERASE III SUBUNIT DELTA"/>
    <property type="match status" value="1"/>
</dbReference>
<organism evidence="6 7">
    <name type="scientific">Propionigenium maris DSM 9537</name>
    <dbReference type="NCBI Taxonomy" id="1123000"/>
    <lineage>
        <taxon>Bacteria</taxon>
        <taxon>Fusobacteriati</taxon>
        <taxon>Fusobacteriota</taxon>
        <taxon>Fusobacteriia</taxon>
        <taxon>Fusobacteriales</taxon>
        <taxon>Fusobacteriaceae</taxon>
        <taxon>Propionigenium</taxon>
    </lineage>
</organism>
<dbReference type="Gene3D" id="1.20.272.10">
    <property type="match status" value="1"/>
</dbReference>
<protein>
    <recommendedName>
        <fullName evidence="5">DNA polymerase III delta subunit-like C-terminal domain-containing protein</fullName>
    </recommendedName>
</protein>
<reference evidence="6" key="1">
    <citation type="submission" date="2022-12" db="EMBL/GenBank/DDBJ databases">
        <title>Reference genome sequencing for broad-spectrum identification of bacterial and archaeal isolates by mass spectrometry.</title>
        <authorList>
            <person name="Sekiguchi Y."/>
            <person name="Tourlousse D.M."/>
        </authorList>
    </citation>
    <scope>NUCLEOTIDE SEQUENCE</scope>
    <source>
        <strain evidence="6">10succ1</strain>
    </source>
</reference>
<evidence type="ECO:0000256" key="1">
    <source>
        <dbReference type="ARBA" id="ARBA00022679"/>
    </source>
</evidence>
<keyword evidence="7" id="KW-1185">Reference proteome</keyword>
<dbReference type="RefSeq" id="WP_281835104.1">
    <property type="nucleotide sequence ID" value="NZ_BSDY01000006.1"/>
</dbReference>
<evidence type="ECO:0000259" key="5">
    <source>
        <dbReference type="Pfam" id="PF21694"/>
    </source>
</evidence>
<keyword evidence="4" id="KW-0239">DNA-directed DNA polymerase</keyword>
<evidence type="ECO:0000256" key="2">
    <source>
        <dbReference type="ARBA" id="ARBA00022695"/>
    </source>
</evidence>
<dbReference type="GO" id="GO:0006261">
    <property type="term" value="P:DNA-templated DNA replication"/>
    <property type="evidence" value="ECO:0007669"/>
    <property type="project" value="TreeGrafter"/>
</dbReference>
<dbReference type="GO" id="GO:0003887">
    <property type="term" value="F:DNA-directed DNA polymerase activity"/>
    <property type="evidence" value="ECO:0007669"/>
    <property type="project" value="UniProtKB-KW"/>
</dbReference>
<name>A0A9W6LN06_9FUSO</name>
<sequence length="332" mass="38272">MLYFLYGDIPLELKYNELIKRIREENPGIVEKYYDAGLKEEEGFLQSLSINSMFGGTELLVLKRLNAMRKGDKFLSILENFVITNKIVVVTYEENLDEYGKAKNALKKTDPILKVASKLFKVVEARQAGEKKALLFYITRELSISEGEAQRLLDMLDDNSALVRNEVEKVKLFLDGEPFSFERIEGIVSYSKDYNLGVLIGDFLAGNTAKLLNHLKHDKSYMGFLYALTGELDTLYKLKQLEKKGTISYSTSYNAFKDRVYNSVKDHFTTGAGRPMHPYPLFLKFKLLNRFREEFLLKKLNELLEIEYKFKSGQGDEEILVESFIATFNLDK</sequence>
<keyword evidence="3" id="KW-0235">DNA replication</keyword>
<keyword evidence="2" id="KW-0548">Nucleotidyltransferase</keyword>
<gene>
    <name evidence="6" type="ORF">PM10SUCC1_16760</name>
</gene>
<evidence type="ECO:0000313" key="7">
    <source>
        <dbReference type="Proteomes" id="UP001144471"/>
    </source>
</evidence>
<comment type="caution">
    <text evidence="6">The sequence shown here is derived from an EMBL/GenBank/DDBJ whole genome shotgun (WGS) entry which is preliminary data.</text>
</comment>